<dbReference type="RefSeq" id="WP_192746504.1">
    <property type="nucleotide sequence ID" value="NZ_JADBEJ010000005.1"/>
</dbReference>
<dbReference type="InterPro" id="IPR037069">
    <property type="entry name" value="AcylCoA_DH/ox_N_sf"/>
</dbReference>
<dbReference type="SUPFAM" id="SSF47203">
    <property type="entry name" value="Acyl-CoA dehydrogenase C-terminal domain-like"/>
    <property type="match status" value="1"/>
</dbReference>
<comment type="similarity">
    <text evidence="2">Belongs to the HpaH/HsaA monooxygenase family.</text>
</comment>
<sequence>MADSEAEAVTRSIPVERVLVHKSAANEVLVTGADVLAPHRYRVTARWHRSQLVGPRGKDAPVDPLLFAETVRQATIYLSHRYFDVPLDHPFVLSGLHFRLDRPGLTVPEGGELPIDLEVTLQEPERRPGRFTCALEAVLWAGGVRAGSAGLRWDTLEPRRYATLRHRSAVTGEPSPPLPPIEAALAGMLDERDVLLADGPDGDPAWRLRLNLDHEVLFDHESDHIPGMTLLEAFRQATAAQYPQWTLGGADVTFSRFGELDLPVRIEVTGDGRTIDVKAFQAGTVLAAARLEGLTVTGSLTPARVAPVAAAACAAAAVLDQERRLPEGVVRAVTEAGFARHFVPKRWGGTAGSFADLVDAAVALGQTCTSTAWCSTLYAAHGRLAAYFPEEGQRELWSATPDVRIAAAVMPPQGTAVPVDGGVLLSGSWSLASGVDAADWILLASATGPETDRRHTIFAVPAVDCVVEHTWDTLGMRGTGSNTVVAKDVFVPWHRHVDLADLLRPRPDAARCHQVPYPMVAGLLFAAPLLGAAMGAERDWVARMAARTSVRGTPARENHVVADVLAASSAEIEAGRLLLEQAAHRADHAAVTGLAIAENQRDCSRATQLCVTAVDRLVRAAGASGRAADDPVQLRWLDMTVGASHAALAPEAAAAAYVRARLALEAAA</sequence>
<dbReference type="EMBL" id="JADBEJ010000005">
    <property type="protein sequence ID" value="MBE1580090.1"/>
    <property type="molecule type" value="Genomic_DNA"/>
</dbReference>
<dbReference type="PANTHER" id="PTHR48083">
    <property type="entry name" value="MEDIUM-CHAIN SPECIFIC ACYL-COA DEHYDROGENASE, MITOCHONDRIAL-RELATED"/>
    <property type="match status" value="1"/>
</dbReference>
<dbReference type="InterPro" id="IPR046373">
    <property type="entry name" value="Acyl-CoA_Oxase/DH_mid-dom_sf"/>
</dbReference>
<comment type="caution">
    <text evidence="6">The sequence shown here is derived from an EMBL/GenBank/DDBJ whole genome shotgun (WGS) entry which is preliminary data.</text>
</comment>
<dbReference type="Pfam" id="PF03756">
    <property type="entry name" value="AfsA"/>
    <property type="match status" value="2"/>
</dbReference>
<evidence type="ECO:0000259" key="4">
    <source>
        <dbReference type="Pfam" id="PF03756"/>
    </source>
</evidence>
<evidence type="ECO:0000313" key="6">
    <source>
        <dbReference type="EMBL" id="MBE1580090.1"/>
    </source>
</evidence>
<keyword evidence="7" id="KW-1185">Reference proteome</keyword>
<reference evidence="6 7" key="1">
    <citation type="submission" date="2020-10" db="EMBL/GenBank/DDBJ databases">
        <title>Sequencing the genomes of 1000 actinobacteria strains.</title>
        <authorList>
            <person name="Klenk H.-P."/>
        </authorList>
    </citation>
    <scope>NUCLEOTIDE SEQUENCE [LARGE SCALE GENOMIC DNA]</scope>
    <source>
        <strain evidence="6 7">DSM 46661</strain>
    </source>
</reference>
<accession>A0ABR9LIH6</accession>
<protein>
    <submittedName>
        <fullName evidence="6">Alkylation response protein AidB-like acyl-CoA dehydrogenase</fullName>
    </submittedName>
</protein>
<evidence type="ECO:0000313" key="7">
    <source>
        <dbReference type="Proteomes" id="UP000656548"/>
    </source>
</evidence>
<dbReference type="InterPro" id="IPR047757">
    <property type="entry name" value="AfsA-like"/>
</dbReference>
<gene>
    <name evidence="6" type="ORF">H4W30_007150</name>
</gene>
<evidence type="ECO:0000256" key="2">
    <source>
        <dbReference type="ARBA" id="ARBA00049661"/>
    </source>
</evidence>
<dbReference type="PANTHER" id="PTHR48083:SF19">
    <property type="entry name" value="FLAVIN-DEPENDENT MONOOXYGENASE, OXYGENASE SUBUNIT HSAA"/>
    <property type="match status" value="1"/>
</dbReference>
<feature type="domain" description="A-factor biosynthesis hotdog" evidence="4">
    <location>
        <begin position="19"/>
        <end position="135"/>
    </location>
</feature>
<dbReference type="InterPro" id="IPR005509">
    <property type="entry name" value="AfsA_hotdog_dom"/>
</dbReference>
<dbReference type="Gene3D" id="1.20.140.10">
    <property type="entry name" value="Butyryl-CoA Dehydrogenase, subunit A, domain 3"/>
    <property type="match status" value="1"/>
</dbReference>
<dbReference type="SUPFAM" id="SSF56645">
    <property type="entry name" value="Acyl-CoA dehydrogenase NM domain-like"/>
    <property type="match status" value="1"/>
</dbReference>
<organism evidence="6 7">
    <name type="scientific">Amycolatopsis roodepoortensis</name>
    <dbReference type="NCBI Taxonomy" id="700274"/>
    <lineage>
        <taxon>Bacteria</taxon>
        <taxon>Bacillati</taxon>
        <taxon>Actinomycetota</taxon>
        <taxon>Actinomycetes</taxon>
        <taxon>Pseudonocardiales</taxon>
        <taxon>Pseudonocardiaceae</taxon>
        <taxon>Amycolatopsis</taxon>
    </lineage>
</organism>
<keyword evidence="1" id="KW-0560">Oxidoreductase</keyword>
<dbReference type="InterPro" id="IPR036250">
    <property type="entry name" value="AcylCo_DH-like_C"/>
</dbReference>
<dbReference type="InterPro" id="IPR050741">
    <property type="entry name" value="Acyl-CoA_dehydrogenase"/>
</dbReference>
<feature type="domain" description="A-factor biosynthesis hotdog" evidence="4">
    <location>
        <begin position="190"/>
        <end position="290"/>
    </location>
</feature>
<dbReference type="InterPro" id="IPR013107">
    <property type="entry name" value="Acyl-CoA_DH_C"/>
</dbReference>
<dbReference type="Proteomes" id="UP000656548">
    <property type="component" value="Unassembled WGS sequence"/>
</dbReference>
<name>A0ABR9LIH6_9PSEU</name>
<dbReference type="Pfam" id="PF08028">
    <property type="entry name" value="Acyl-CoA_dh_2"/>
    <property type="match status" value="1"/>
</dbReference>
<dbReference type="InterPro" id="IPR009100">
    <property type="entry name" value="AcylCoA_DH/oxidase_NM_dom_sf"/>
</dbReference>
<feature type="domain" description="Acyl-CoA dehydrogenase/oxidase N-terminal" evidence="3">
    <location>
        <begin position="310"/>
        <end position="389"/>
    </location>
</feature>
<dbReference type="Gene3D" id="2.40.110.10">
    <property type="entry name" value="Butyryl-CoA Dehydrogenase, subunit A, domain 2"/>
    <property type="match status" value="1"/>
</dbReference>
<dbReference type="InterPro" id="IPR013786">
    <property type="entry name" value="AcylCoA_DH/ox_N"/>
</dbReference>
<proteinExistence type="inferred from homology"/>
<dbReference type="Gene3D" id="1.10.540.10">
    <property type="entry name" value="Acyl-CoA dehydrogenase/oxidase, N-terminal domain"/>
    <property type="match status" value="1"/>
</dbReference>
<evidence type="ECO:0000259" key="5">
    <source>
        <dbReference type="Pfam" id="PF08028"/>
    </source>
</evidence>
<feature type="domain" description="Acyl-CoA dehydrogenase C-terminal" evidence="5">
    <location>
        <begin position="523"/>
        <end position="648"/>
    </location>
</feature>
<dbReference type="NCBIfam" id="NF041195">
    <property type="entry name" value="ScbA_BarX_GamBu"/>
    <property type="match status" value="1"/>
</dbReference>
<evidence type="ECO:0000256" key="1">
    <source>
        <dbReference type="ARBA" id="ARBA00023002"/>
    </source>
</evidence>
<evidence type="ECO:0000259" key="3">
    <source>
        <dbReference type="Pfam" id="PF02771"/>
    </source>
</evidence>
<dbReference type="Pfam" id="PF02771">
    <property type="entry name" value="Acyl-CoA_dh_N"/>
    <property type="match status" value="1"/>
</dbReference>